<name>A0ACC2PU18_9HYME</name>
<organism evidence="1 2">
    <name type="scientific">Eretmocerus hayati</name>
    <dbReference type="NCBI Taxonomy" id="131215"/>
    <lineage>
        <taxon>Eukaryota</taxon>
        <taxon>Metazoa</taxon>
        <taxon>Ecdysozoa</taxon>
        <taxon>Arthropoda</taxon>
        <taxon>Hexapoda</taxon>
        <taxon>Insecta</taxon>
        <taxon>Pterygota</taxon>
        <taxon>Neoptera</taxon>
        <taxon>Endopterygota</taxon>
        <taxon>Hymenoptera</taxon>
        <taxon>Apocrita</taxon>
        <taxon>Proctotrupomorpha</taxon>
        <taxon>Chalcidoidea</taxon>
        <taxon>Aphelinidae</taxon>
        <taxon>Aphelininae</taxon>
        <taxon>Eretmocerus</taxon>
    </lineage>
</organism>
<sequence length="625" mass="70152">MHCPAEPPDSSSQPETFSRGTIREGELFFSLDGADVEAKCKDLNRAAELAQRRRSILKSCHQLKQQGQNCWLNHHYVGGGGGGFGIKTERVQPIGQIRLLLLLPLLAIGLVLLAGEVDASATARKFQVSLGVADSISSSQIYQNEEVYGLEAHKDDTRDLDGLSLRHLEPQDPWIGQLEGSQTSQYHANHQEQRFKGPELEAGASSIIGEYAAVNAGSPSPPESEEPIDMTKAIVLGCVLGTIIATAIFGNLLVMVSVIRHRKLRIITNYFVVSLALADMLVAMFAMTFNASVQITDKWMFGYFMCDVWNSLDVYFSTSSILHLMFISVDRYYAVVKPLSYPTSITKRVTMIMLGACWVSPAIISFVPIFAGWYTTPENDKYRHENPNECAFKVNKTYAIISSSISFWIPCTIMTLTYLAIFREANHQEKQMHSRMGHAMLLSHRPSRDMNNVNGELNSGGGSSKTLTLNEIHGAVEHLHTPTKDKNMMKMKREHKAARTLGIIMGTFILCWLPFFTWYVTTSLCGPETCPCPDIVVTLLFWIGYTNSALNPLIYAYFNRDFREAFKNTLQCAFCSLCRREPSDLEALDFRRPSLRYDDRTKSIYSETYIKHNDRRTSSDFGSSL</sequence>
<dbReference type="EMBL" id="CM056741">
    <property type="protein sequence ID" value="KAJ8686978.1"/>
    <property type="molecule type" value="Genomic_DNA"/>
</dbReference>
<evidence type="ECO:0000313" key="1">
    <source>
        <dbReference type="EMBL" id="KAJ8686978.1"/>
    </source>
</evidence>
<evidence type="ECO:0000313" key="2">
    <source>
        <dbReference type="Proteomes" id="UP001239111"/>
    </source>
</evidence>
<protein>
    <submittedName>
        <fullName evidence="1">Uncharacterized protein</fullName>
    </submittedName>
</protein>
<reference evidence="1" key="1">
    <citation type="submission" date="2023-04" db="EMBL/GenBank/DDBJ databases">
        <title>A chromosome-level genome assembly of the parasitoid wasp Eretmocerus hayati.</title>
        <authorList>
            <person name="Zhong Y."/>
            <person name="Liu S."/>
            <person name="Liu Y."/>
        </authorList>
    </citation>
    <scope>NUCLEOTIDE SEQUENCE</scope>
    <source>
        <strain evidence="1">ZJU_SS_LIU_2023</strain>
    </source>
</reference>
<dbReference type="Proteomes" id="UP001239111">
    <property type="component" value="Chromosome 1"/>
</dbReference>
<gene>
    <name evidence="1" type="ORF">QAD02_022772</name>
</gene>
<proteinExistence type="predicted"/>
<keyword evidence="2" id="KW-1185">Reference proteome</keyword>
<accession>A0ACC2PU18</accession>
<comment type="caution">
    <text evidence="1">The sequence shown here is derived from an EMBL/GenBank/DDBJ whole genome shotgun (WGS) entry which is preliminary data.</text>
</comment>